<evidence type="ECO:0000313" key="4">
    <source>
        <dbReference type="Proteomes" id="UP000660270"/>
    </source>
</evidence>
<dbReference type="SMART" id="SM00028">
    <property type="entry name" value="TPR"/>
    <property type="match status" value="6"/>
</dbReference>
<dbReference type="PANTHER" id="PTHR12558">
    <property type="entry name" value="CELL DIVISION CYCLE 16,23,27"/>
    <property type="match status" value="1"/>
</dbReference>
<keyword evidence="1" id="KW-0802">TPR repeat</keyword>
<name>A0ABR8IVP3_APHFL</name>
<dbReference type="Proteomes" id="UP000660270">
    <property type="component" value="Unassembled WGS sequence"/>
</dbReference>
<sequence>MSGNLTTSLVQFTDSSGIKMNAQLLIAEKSARQQQKIITLNKYIEKYPQGWEKRLELADLLYEIGNWSQAIIEYNQVIVRQPQLLDVHLKLGKILQLMGQRKEALQSYDTALFLSENSVTQHYIQGLIATCKGDNEKALTAFNLAASLEPDQVFHRLALSQVYQNVENPLGIIRSLEPVLAINPDDVMSLIYSYDALIAVGDIQTAKERFNSLIDLAGDDFRVIQRQIDQRLLARMVSAEEGKITKKMITSLLGTIPHCVEVHKSLAYYHILRGDWAKGVEILAKFTTESPNYPYGWYYYGLSLFHTGKYQQGAEMMVKAYYLYPHDREIYRGLCEILPFAPDPVKSKTILASIVEEMLTRFPECWSMWTTAGRVLVEHFPDIERGCQVSQQGTKLQPQLADTWLRHGQVLILARKHREALEALKKAWELLPDGSYLQSVPAAFWLGESYRVLKNAKASKRWWEVAAQGCQELRLFNPAMADYWLGKVMFRLGDKSGSRQAYKGALSQQLLYPVRGEVERILEKLKR</sequence>
<dbReference type="EMBL" id="JACJTM010000040">
    <property type="protein sequence ID" value="MBD2686695.1"/>
    <property type="molecule type" value="Genomic_DNA"/>
</dbReference>
<feature type="repeat" description="TPR" evidence="1">
    <location>
        <begin position="85"/>
        <end position="118"/>
    </location>
</feature>
<comment type="caution">
    <text evidence="3">The sequence shown here is derived from an EMBL/GenBank/DDBJ whole genome shotgun (WGS) entry which is preliminary data.</text>
</comment>
<feature type="domain" description="Tetratricopeptide repeat protein 21A/21B fifth ARM repeats" evidence="2">
    <location>
        <begin position="57"/>
        <end position="145"/>
    </location>
</feature>
<organism evidence="3 4">
    <name type="scientific">Aphanizomenon flos-aquae FACHB-1249</name>
    <dbReference type="NCBI Taxonomy" id="2692889"/>
    <lineage>
        <taxon>Bacteria</taxon>
        <taxon>Bacillati</taxon>
        <taxon>Cyanobacteriota</taxon>
        <taxon>Cyanophyceae</taxon>
        <taxon>Nostocales</taxon>
        <taxon>Aphanizomenonaceae</taxon>
        <taxon>Aphanizomenon</taxon>
    </lineage>
</organism>
<feature type="repeat" description="TPR" evidence="1">
    <location>
        <begin position="401"/>
        <end position="434"/>
    </location>
</feature>
<protein>
    <submittedName>
        <fullName evidence="3">Tetratricopeptide repeat protein</fullName>
    </submittedName>
</protein>
<gene>
    <name evidence="3" type="ORF">H6G43_16050</name>
</gene>
<dbReference type="InterPro" id="IPR056835">
    <property type="entry name" value="ARM_TT21_5th"/>
</dbReference>
<dbReference type="InterPro" id="IPR019734">
    <property type="entry name" value="TPR_rpt"/>
</dbReference>
<reference evidence="3 4" key="1">
    <citation type="journal article" date="2020" name="ISME J.">
        <title>Comparative genomics reveals insights into cyanobacterial evolution and habitat adaptation.</title>
        <authorList>
            <person name="Chen M.Y."/>
            <person name="Teng W.K."/>
            <person name="Zhao L."/>
            <person name="Hu C.X."/>
            <person name="Zhou Y.K."/>
            <person name="Han B.P."/>
            <person name="Song L.R."/>
            <person name="Shu W.S."/>
        </authorList>
    </citation>
    <scope>NUCLEOTIDE SEQUENCE [LARGE SCALE GENOMIC DNA]</scope>
    <source>
        <strain evidence="3 4">FACHB-1249</strain>
    </source>
</reference>
<keyword evidence="4" id="KW-1185">Reference proteome</keyword>
<evidence type="ECO:0000259" key="2">
    <source>
        <dbReference type="Pfam" id="PF25064"/>
    </source>
</evidence>
<evidence type="ECO:0000313" key="3">
    <source>
        <dbReference type="EMBL" id="MBD2686695.1"/>
    </source>
</evidence>
<dbReference type="SUPFAM" id="SSF48452">
    <property type="entry name" value="TPR-like"/>
    <property type="match status" value="2"/>
</dbReference>
<dbReference type="Pfam" id="PF25064">
    <property type="entry name" value="ARM_TT21_5th"/>
    <property type="match status" value="1"/>
</dbReference>
<dbReference type="PANTHER" id="PTHR12558:SF13">
    <property type="entry name" value="CELL DIVISION CYCLE PROTEIN 27 HOMOLOG"/>
    <property type="match status" value="1"/>
</dbReference>
<dbReference type="InterPro" id="IPR011990">
    <property type="entry name" value="TPR-like_helical_dom_sf"/>
</dbReference>
<proteinExistence type="predicted"/>
<accession>A0ABR8IVP3</accession>
<dbReference type="RefSeq" id="WP_190589168.1">
    <property type="nucleotide sequence ID" value="NZ_JACJTM010000040.1"/>
</dbReference>
<evidence type="ECO:0000256" key="1">
    <source>
        <dbReference type="PROSITE-ProRule" id="PRU00339"/>
    </source>
</evidence>
<dbReference type="Gene3D" id="1.25.40.10">
    <property type="entry name" value="Tetratricopeptide repeat domain"/>
    <property type="match status" value="3"/>
</dbReference>
<dbReference type="PROSITE" id="PS50005">
    <property type="entry name" value="TPR"/>
    <property type="match status" value="2"/>
</dbReference>